<dbReference type="EMBL" id="BMES01000002">
    <property type="protein sequence ID" value="GGH24097.1"/>
    <property type="molecule type" value="Genomic_DNA"/>
</dbReference>
<dbReference type="AlphaFoldDB" id="A0A917I8I0"/>
<reference evidence="2" key="2">
    <citation type="submission" date="2020-09" db="EMBL/GenBank/DDBJ databases">
        <authorList>
            <person name="Sun Q."/>
            <person name="Zhou Y."/>
        </authorList>
    </citation>
    <scope>NUCLEOTIDE SEQUENCE</scope>
    <source>
        <strain evidence="2">CGMCC 1.12214</strain>
    </source>
</reference>
<keyword evidence="3" id="KW-1185">Reference proteome</keyword>
<feature type="transmembrane region" description="Helical" evidence="1">
    <location>
        <begin position="16"/>
        <end position="38"/>
    </location>
</feature>
<accession>A0A917I8I0</accession>
<reference evidence="2" key="1">
    <citation type="journal article" date="2014" name="Int. J. Syst. Evol. Microbiol.">
        <title>Complete genome sequence of Corynebacterium casei LMG S-19264T (=DSM 44701T), isolated from a smear-ripened cheese.</title>
        <authorList>
            <consortium name="US DOE Joint Genome Institute (JGI-PGF)"/>
            <person name="Walter F."/>
            <person name="Albersmeier A."/>
            <person name="Kalinowski J."/>
            <person name="Ruckert C."/>
        </authorList>
    </citation>
    <scope>NUCLEOTIDE SEQUENCE</scope>
    <source>
        <strain evidence="2">CGMCC 1.12214</strain>
    </source>
</reference>
<sequence>MTPLTLLLQRHLPRRFVGVTLFIIYTLVAVACLITIGLPTDRSYYVDVGR</sequence>
<keyword evidence="1" id="KW-1133">Transmembrane helix</keyword>
<keyword evidence="1" id="KW-0812">Transmembrane</keyword>
<evidence type="ECO:0000313" key="2">
    <source>
        <dbReference type="EMBL" id="GGH24097.1"/>
    </source>
</evidence>
<gene>
    <name evidence="2" type="ORF">GCM10007036_30240</name>
</gene>
<proteinExistence type="predicted"/>
<comment type="caution">
    <text evidence="2">The sequence shown here is derived from an EMBL/GenBank/DDBJ whole genome shotgun (WGS) entry which is preliminary data.</text>
</comment>
<protein>
    <submittedName>
        <fullName evidence="2">Uncharacterized protein</fullName>
    </submittedName>
</protein>
<keyword evidence="1" id="KW-0472">Membrane</keyword>
<organism evidence="2 3">
    <name type="scientific">Alsobacter metallidurans</name>
    <dbReference type="NCBI Taxonomy" id="340221"/>
    <lineage>
        <taxon>Bacteria</taxon>
        <taxon>Pseudomonadati</taxon>
        <taxon>Pseudomonadota</taxon>
        <taxon>Alphaproteobacteria</taxon>
        <taxon>Hyphomicrobiales</taxon>
        <taxon>Alsobacteraceae</taxon>
        <taxon>Alsobacter</taxon>
    </lineage>
</organism>
<evidence type="ECO:0000256" key="1">
    <source>
        <dbReference type="SAM" id="Phobius"/>
    </source>
</evidence>
<evidence type="ECO:0000313" key="3">
    <source>
        <dbReference type="Proteomes" id="UP000603912"/>
    </source>
</evidence>
<name>A0A917I8I0_9HYPH</name>
<dbReference type="Proteomes" id="UP000603912">
    <property type="component" value="Unassembled WGS sequence"/>
</dbReference>